<evidence type="ECO:0000256" key="2">
    <source>
        <dbReference type="ARBA" id="ARBA00022801"/>
    </source>
</evidence>
<keyword evidence="3" id="KW-0347">Helicase</keyword>
<dbReference type="PROSITE" id="PS51192">
    <property type="entry name" value="HELICASE_ATP_BIND_1"/>
    <property type="match status" value="1"/>
</dbReference>
<dbReference type="Pfam" id="PF00271">
    <property type="entry name" value="Helicase_C"/>
    <property type="match status" value="1"/>
</dbReference>
<sequence>MINSFLNDKGYFVCKNELEVKQKHDIINDLSLYPQSFCKTCYIRDSDKFKIYRESPTKYRLPRFYGIEKFGYPIKNKLPMGITIDCKFNGKLKSCLNQNEACNTIINSLKSKGGAVLSLPTGYGKTTCALYILSQMSRKTLIIVHKEFLLNQWKQRIEQFLPTAKIGTIQAKIIDVIGKDIVIGMLQSLSMKEYDQELFRQFGMTIIDETHHICSKTFSQAMLIASSCYMLGLSATPERKDGLTCVLNWFVGNVEYSIKRENQLDVCIKSYIFDCNEFKEPPPYNSAGTISIPSIINILCSIIRRNDMLVKIIVDNLNNGRKIIILSERREHCKILCSKVLQIVSDSKTCGLYIGGMKQNELNQNESCDAIFATYALANEGLDIPTLNTLVMATPKADVIQSCGRILRESGEKTHKPLIIDIIDKFGCLQSQYRKRLTFYKSSGFHTSKSFNINEIIT</sequence>
<dbReference type="CDD" id="cd18785">
    <property type="entry name" value="SF2_C"/>
    <property type="match status" value="1"/>
</dbReference>
<dbReference type="Pfam" id="PF04851">
    <property type="entry name" value="ResIII"/>
    <property type="match status" value="1"/>
</dbReference>
<dbReference type="SMART" id="SM00487">
    <property type="entry name" value="DEXDc"/>
    <property type="match status" value="1"/>
</dbReference>
<protein>
    <recommendedName>
        <fullName evidence="5">Helicase ATP-binding domain-containing protein</fullName>
    </recommendedName>
</protein>
<keyword evidence="1" id="KW-0547">Nucleotide-binding</keyword>
<dbReference type="InterPro" id="IPR050615">
    <property type="entry name" value="ATP-dep_DNA_Helicase"/>
</dbReference>
<dbReference type="InterPro" id="IPR027417">
    <property type="entry name" value="P-loop_NTPase"/>
</dbReference>
<dbReference type="GO" id="GO:0003677">
    <property type="term" value="F:DNA binding"/>
    <property type="evidence" value="ECO:0007669"/>
    <property type="project" value="InterPro"/>
</dbReference>
<dbReference type="InterPro" id="IPR014001">
    <property type="entry name" value="Helicase_ATP-bd"/>
</dbReference>
<dbReference type="InterPro" id="IPR006935">
    <property type="entry name" value="Helicase/UvrB_N"/>
</dbReference>
<proteinExistence type="predicted"/>
<evidence type="ECO:0000256" key="4">
    <source>
        <dbReference type="ARBA" id="ARBA00022840"/>
    </source>
</evidence>
<dbReference type="SUPFAM" id="SSF52540">
    <property type="entry name" value="P-loop containing nucleoside triphosphate hydrolases"/>
    <property type="match status" value="1"/>
</dbReference>
<dbReference type="PANTHER" id="PTHR11274">
    <property type="entry name" value="RAD25/XP-B DNA REPAIR HELICASE"/>
    <property type="match status" value="1"/>
</dbReference>
<dbReference type="GO" id="GO:0016787">
    <property type="term" value="F:hydrolase activity"/>
    <property type="evidence" value="ECO:0007669"/>
    <property type="project" value="UniProtKB-KW"/>
</dbReference>
<dbReference type="Gene3D" id="3.40.50.300">
    <property type="entry name" value="P-loop containing nucleotide triphosphate hydrolases"/>
    <property type="match status" value="2"/>
</dbReference>
<reference evidence="6" key="1">
    <citation type="journal article" date="2020" name="Nature">
        <title>Giant virus diversity and host interactions through global metagenomics.</title>
        <authorList>
            <person name="Schulz F."/>
            <person name="Roux S."/>
            <person name="Paez-Espino D."/>
            <person name="Jungbluth S."/>
            <person name="Walsh D.A."/>
            <person name="Denef V.J."/>
            <person name="McMahon K.D."/>
            <person name="Konstantinidis K.T."/>
            <person name="Eloe-Fadrosh E.A."/>
            <person name="Kyrpides N.C."/>
            <person name="Woyke T."/>
        </authorList>
    </citation>
    <scope>NUCLEOTIDE SEQUENCE</scope>
    <source>
        <strain evidence="6">GVMAG-S-ERX555967-131</strain>
    </source>
</reference>
<dbReference type="CDD" id="cd17926">
    <property type="entry name" value="DEXHc_RE"/>
    <property type="match status" value="1"/>
</dbReference>
<dbReference type="EMBL" id="MN738789">
    <property type="protein sequence ID" value="QHT37058.1"/>
    <property type="molecule type" value="Genomic_DNA"/>
</dbReference>
<name>A0A6C0F5Y3_9ZZZZ</name>
<keyword evidence="2" id="KW-0378">Hydrolase</keyword>
<feature type="domain" description="Helicase ATP-binding" evidence="5">
    <location>
        <begin position="106"/>
        <end position="255"/>
    </location>
</feature>
<organism evidence="6">
    <name type="scientific">viral metagenome</name>
    <dbReference type="NCBI Taxonomy" id="1070528"/>
    <lineage>
        <taxon>unclassified sequences</taxon>
        <taxon>metagenomes</taxon>
        <taxon>organismal metagenomes</taxon>
    </lineage>
</organism>
<dbReference type="InterPro" id="IPR001650">
    <property type="entry name" value="Helicase_C-like"/>
</dbReference>
<dbReference type="GO" id="GO:0005524">
    <property type="term" value="F:ATP binding"/>
    <property type="evidence" value="ECO:0007669"/>
    <property type="project" value="UniProtKB-KW"/>
</dbReference>
<keyword evidence="4" id="KW-0067">ATP-binding</keyword>
<evidence type="ECO:0000259" key="5">
    <source>
        <dbReference type="PROSITE" id="PS51192"/>
    </source>
</evidence>
<evidence type="ECO:0000313" key="6">
    <source>
        <dbReference type="EMBL" id="QHT37058.1"/>
    </source>
</evidence>
<evidence type="ECO:0000256" key="1">
    <source>
        <dbReference type="ARBA" id="ARBA00022741"/>
    </source>
</evidence>
<dbReference type="AlphaFoldDB" id="A0A6C0F5Y3"/>
<evidence type="ECO:0000256" key="3">
    <source>
        <dbReference type="ARBA" id="ARBA00022806"/>
    </source>
</evidence>
<dbReference type="GO" id="GO:0004386">
    <property type="term" value="F:helicase activity"/>
    <property type="evidence" value="ECO:0007669"/>
    <property type="project" value="UniProtKB-KW"/>
</dbReference>
<dbReference type="PANTHER" id="PTHR11274:SF0">
    <property type="entry name" value="GENERAL TRANSCRIPTION AND DNA REPAIR FACTOR IIH HELICASE SUBUNIT XPB"/>
    <property type="match status" value="1"/>
</dbReference>
<accession>A0A6C0F5Y3</accession>